<reference evidence="1" key="1">
    <citation type="journal article" date="2020" name="mSystems">
        <title>Genome- and Community-Level Interaction Insights into Carbon Utilization and Element Cycling Functions of Hydrothermarchaeota in Hydrothermal Sediment.</title>
        <authorList>
            <person name="Zhou Z."/>
            <person name="Liu Y."/>
            <person name="Xu W."/>
            <person name="Pan J."/>
            <person name="Luo Z.H."/>
            <person name="Li M."/>
        </authorList>
    </citation>
    <scope>NUCLEOTIDE SEQUENCE [LARGE SCALE GENOMIC DNA]</scope>
    <source>
        <strain evidence="1">HyVt-380</strain>
    </source>
</reference>
<dbReference type="Proteomes" id="UP000886384">
    <property type="component" value="Unassembled WGS sequence"/>
</dbReference>
<name>A0A7C1VZ17_9GAMM</name>
<comment type="caution">
    <text evidence="1">The sequence shown here is derived from an EMBL/GenBank/DDBJ whole genome shotgun (WGS) entry which is preliminary data.</text>
</comment>
<evidence type="ECO:0000313" key="1">
    <source>
        <dbReference type="EMBL" id="HEC73097.1"/>
    </source>
</evidence>
<dbReference type="AlphaFoldDB" id="A0A7C1VZ17"/>
<dbReference type="EMBL" id="DRHY01000046">
    <property type="protein sequence ID" value="HEC73097.1"/>
    <property type="molecule type" value="Genomic_DNA"/>
</dbReference>
<sequence>MADIVTKGINTVGVANFSSANPVVINIPASTTVDDVVVIEFVCRSFVGVGGLGFPAGFTVAEAYVVPDTAIMIGFAYKIYEVSDGSTYTITSSVEFNASARFVLKTLDNVNLSNIIDAYDRAENFVSAFDTNTIIPAGITVANSGASVFVFGTAMDTSNQVSPANMQMLSGDYTRDFNDTTDNYYKYLATFHKQSSSVGSEQPPDISMDITASYAAVMTYSLQQNDNIVINNVTWEPPKGWGWIAYDGSLIPTESVMNYGEGIHTGSDGAGTLTDSSKNYTVDALVWLRVRNTVTGETGIIEANTATTITAPLSSNGTWSTGDTYYIELAADINDQMVYELETNLGGAVSLAPNGVPLITGVSGTHTFRIKFIDVTDNKVSSIKTVTVTVS</sequence>
<protein>
    <submittedName>
        <fullName evidence="1">Uncharacterized protein</fullName>
    </submittedName>
</protein>
<gene>
    <name evidence="1" type="ORF">ENI26_01855</name>
</gene>
<accession>A0A7C1VZ17</accession>
<organism evidence="1">
    <name type="scientific">Methylophaga aminisulfidivorans</name>
    <dbReference type="NCBI Taxonomy" id="230105"/>
    <lineage>
        <taxon>Bacteria</taxon>
        <taxon>Pseudomonadati</taxon>
        <taxon>Pseudomonadota</taxon>
        <taxon>Gammaproteobacteria</taxon>
        <taxon>Thiotrichales</taxon>
        <taxon>Piscirickettsiaceae</taxon>
        <taxon>Methylophaga</taxon>
    </lineage>
</organism>
<proteinExistence type="predicted"/>